<name>A0AA37XEW0_9MICO</name>
<accession>A0AA37XEW0</accession>
<evidence type="ECO:0000313" key="3">
    <source>
        <dbReference type="Proteomes" id="UP001157161"/>
    </source>
</evidence>
<reference evidence="2" key="1">
    <citation type="journal article" date="2014" name="Int. J. Syst. Evol. Microbiol.">
        <title>Complete genome sequence of Corynebacterium casei LMG S-19264T (=DSM 44701T), isolated from a smear-ripened cheese.</title>
        <authorList>
            <consortium name="US DOE Joint Genome Institute (JGI-PGF)"/>
            <person name="Walter F."/>
            <person name="Albersmeier A."/>
            <person name="Kalinowski J."/>
            <person name="Ruckert C."/>
        </authorList>
    </citation>
    <scope>NUCLEOTIDE SEQUENCE</scope>
    <source>
        <strain evidence="2">NBRC 112290</strain>
    </source>
</reference>
<protein>
    <submittedName>
        <fullName evidence="2">Uncharacterized protein</fullName>
    </submittedName>
</protein>
<gene>
    <name evidence="2" type="ORF">GCM10025875_18710</name>
</gene>
<feature type="region of interest" description="Disordered" evidence="1">
    <location>
        <begin position="41"/>
        <end position="90"/>
    </location>
</feature>
<reference evidence="2" key="2">
    <citation type="submission" date="2023-02" db="EMBL/GenBank/DDBJ databases">
        <authorList>
            <person name="Sun Q."/>
            <person name="Mori K."/>
        </authorList>
    </citation>
    <scope>NUCLEOTIDE SEQUENCE</scope>
    <source>
        <strain evidence="2">NBRC 112290</strain>
    </source>
</reference>
<keyword evidence="3" id="KW-1185">Reference proteome</keyword>
<organism evidence="2 3">
    <name type="scientific">Litorihabitans aurantiacus</name>
    <dbReference type="NCBI Taxonomy" id="1930061"/>
    <lineage>
        <taxon>Bacteria</taxon>
        <taxon>Bacillati</taxon>
        <taxon>Actinomycetota</taxon>
        <taxon>Actinomycetes</taxon>
        <taxon>Micrococcales</taxon>
        <taxon>Beutenbergiaceae</taxon>
        <taxon>Litorihabitans</taxon>
    </lineage>
</organism>
<dbReference type="AlphaFoldDB" id="A0AA37XEW0"/>
<evidence type="ECO:0000256" key="1">
    <source>
        <dbReference type="SAM" id="MobiDB-lite"/>
    </source>
</evidence>
<dbReference type="EMBL" id="BSUM01000001">
    <property type="protein sequence ID" value="GMA31879.1"/>
    <property type="molecule type" value="Genomic_DNA"/>
</dbReference>
<dbReference type="Proteomes" id="UP001157161">
    <property type="component" value="Unassembled WGS sequence"/>
</dbReference>
<evidence type="ECO:0000313" key="2">
    <source>
        <dbReference type="EMBL" id="GMA31879.1"/>
    </source>
</evidence>
<proteinExistence type="predicted"/>
<feature type="compositionally biased region" description="Low complexity" evidence="1">
    <location>
        <begin position="57"/>
        <end position="72"/>
    </location>
</feature>
<comment type="caution">
    <text evidence="2">The sequence shown here is derived from an EMBL/GenBank/DDBJ whole genome shotgun (WGS) entry which is preliminary data.</text>
</comment>
<sequence>MTASTLARVAAPTRPEEFTTLETVFHETPAAAATSFRLGALDEGGRPRSRPAPSACGTAGTGIPPGTPSTPTARFSPSPAVLRSCAIPPP</sequence>